<evidence type="ECO:0000256" key="4">
    <source>
        <dbReference type="ARBA" id="ARBA00022692"/>
    </source>
</evidence>
<dbReference type="GO" id="GO:0005886">
    <property type="term" value="C:plasma membrane"/>
    <property type="evidence" value="ECO:0007669"/>
    <property type="project" value="UniProtKB-SubCell"/>
</dbReference>
<dbReference type="PANTHER" id="PTHR21137:SF35">
    <property type="entry name" value="ODORANT RECEPTOR 19A-RELATED"/>
    <property type="match status" value="1"/>
</dbReference>
<evidence type="ECO:0000256" key="2">
    <source>
        <dbReference type="ARBA" id="ARBA00022475"/>
    </source>
</evidence>
<dbReference type="Pfam" id="PF02949">
    <property type="entry name" value="7tm_6"/>
    <property type="match status" value="1"/>
</dbReference>
<dbReference type="EMBL" id="JALNTZ010000003">
    <property type="protein sequence ID" value="KAJ3658707.1"/>
    <property type="molecule type" value="Genomic_DNA"/>
</dbReference>
<dbReference type="InterPro" id="IPR004117">
    <property type="entry name" value="7tm6_olfct_rcpt"/>
</dbReference>
<evidence type="ECO:0000256" key="3">
    <source>
        <dbReference type="ARBA" id="ARBA00022606"/>
    </source>
</evidence>
<sequence length="430" mass="50922">MTDKPDKNSPLSMYFDSNILFLKLTGFWVYDNPNETKVSKKYLQHSYNIFWFCYLFIAYLPAEIRYLYYCFDNLNEFLRALRDIGNHVSLGYKAVNFFRMRKELLSVIDVLQNGDYNYEVCEKFNPLEIIEREKKQALKWTKYFLNFCNAICLSMFLNGLFTFIFMSESQYHIENDVKVYKQQQPVNTVSPFGSGTKWQFFVTFIYTMIALTFYAWMIVALDSLFITLMSCISAHLKILQGAFKTLRLRCMKRTKIDIELQDFILHDPPELQAEVNTEMVKCIKHLQTVLKVSEKMEYIYSTQTFIQTFISLGEMCFSLYLLSETIDQNIGNEITYLIATGFELLMYCWFGNRITEGSIRLKYSLYDSDWFATHLSFRKQIIFTMTRMQKPIYVTIGKVTPLTFNTFLTIARGAYSFFTFLKQRHGINYK</sequence>
<evidence type="ECO:0000256" key="5">
    <source>
        <dbReference type="ARBA" id="ARBA00022725"/>
    </source>
</evidence>
<keyword evidence="2" id="KW-1003">Cell membrane</keyword>
<keyword evidence="8 10" id="KW-0675">Receptor</keyword>
<gene>
    <name evidence="11" type="ORF">Zmor_010432</name>
</gene>
<keyword evidence="12" id="KW-1185">Reference proteome</keyword>
<keyword evidence="4 10" id="KW-0812">Transmembrane</keyword>
<dbReference type="GO" id="GO:0004984">
    <property type="term" value="F:olfactory receptor activity"/>
    <property type="evidence" value="ECO:0007669"/>
    <property type="project" value="InterPro"/>
</dbReference>
<keyword evidence="7 10" id="KW-0472">Membrane</keyword>
<dbReference type="AlphaFoldDB" id="A0AA38IR43"/>
<proteinExistence type="inferred from homology"/>
<dbReference type="PANTHER" id="PTHR21137">
    <property type="entry name" value="ODORANT RECEPTOR"/>
    <property type="match status" value="1"/>
</dbReference>
<name>A0AA38IR43_9CUCU</name>
<accession>A0AA38IR43</accession>
<protein>
    <recommendedName>
        <fullName evidence="10">Odorant receptor</fullName>
    </recommendedName>
</protein>
<evidence type="ECO:0000256" key="7">
    <source>
        <dbReference type="ARBA" id="ARBA00023136"/>
    </source>
</evidence>
<keyword evidence="9 10" id="KW-0807">Transducer</keyword>
<dbReference type="GO" id="GO:0005549">
    <property type="term" value="F:odorant binding"/>
    <property type="evidence" value="ECO:0007669"/>
    <property type="project" value="InterPro"/>
</dbReference>
<evidence type="ECO:0000256" key="6">
    <source>
        <dbReference type="ARBA" id="ARBA00022989"/>
    </source>
</evidence>
<feature type="transmembrane region" description="Helical" evidence="10">
    <location>
        <begin position="49"/>
        <end position="69"/>
    </location>
</feature>
<reference evidence="11" key="1">
    <citation type="journal article" date="2023" name="G3 (Bethesda)">
        <title>Whole genome assemblies of Zophobas morio and Tenebrio molitor.</title>
        <authorList>
            <person name="Kaur S."/>
            <person name="Stinson S.A."/>
            <person name="diCenzo G.C."/>
        </authorList>
    </citation>
    <scope>NUCLEOTIDE SEQUENCE</scope>
    <source>
        <strain evidence="11">QUZm001</strain>
    </source>
</reference>
<evidence type="ECO:0000313" key="11">
    <source>
        <dbReference type="EMBL" id="KAJ3658707.1"/>
    </source>
</evidence>
<feature type="transmembrane region" description="Helical" evidence="10">
    <location>
        <begin position="198"/>
        <end position="219"/>
    </location>
</feature>
<comment type="caution">
    <text evidence="10">Lacks conserved residue(s) required for the propagation of feature annotation.</text>
</comment>
<evidence type="ECO:0000256" key="10">
    <source>
        <dbReference type="RuleBase" id="RU351113"/>
    </source>
</evidence>
<evidence type="ECO:0000313" key="12">
    <source>
        <dbReference type="Proteomes" id="UP001168821"/>
    </source>
</evidence>
<feature type="transmembrane region" description="Helical" evidence="10">
    <location>
        <begin position="143"/>
        <end position="166"/>
    </location>
</feature>
<evidence type="ECO:0000256" key="9">
    <source>
        <dbReference type="ARBA" id="ARBA00023224"/>
    </source>
</evidence>
<dbReference type="Proteomes" id="UP001168821">
    <property type="component" value="Unassembled WGS sequence"/>
</dbReference>
<evidence type="ECO:0000256" key="8">
    <source>
        <dbReference type="ARBA" id="ARBA00023170"/>
    </source>
</evidence>
<comment type="caution">
    <text evidence="11">The sequence shown here is derived from an EMBL/GenBank/DDBJ whole genome shotgun (WGS) entry which is preliminary data.</text>
</comment>
<comment type="subcellular location">
    <subcellularLocation>
        <location evidence="1 10">Cell membrane</location>
        <topology evidence="1 10">Multi-pass membrane protein</topology>
    </subcellularLocation>
</comment>
<organism evidence="11 12">
    <name type="scientific">Zophobas morio</name>
    <dbReference type="NCBI Taxonomy" id="2755281"/>
    <lineage>
        <taxon>Eukaryota</taxon>
        <taxon>Metazoa</taxon>
        <taxon>Ecdysozoa</taxon>
        <taxon>Arthropoda</taxon>
        <taxon>Hexapoda</taxon>
        <taxon>Insecta</taxon>
        <taxon>Pterygota</taxon>
        <taxon>Neoptera</taxon>
        <taxon>Endopterygota</taxon>
        <taxon>Coleoptera</taxon>
        <taxon>Polyphaga</taxon>
        <taxon>Cucujiformia</taxon>
        <taxon>Tenebrionidae</taxon>
        <taxon>Zophobas</taxon>
    </lineage>
</organism>
<keyword evidence="6 10" id="KW-1133">Transmembrane helix</keyword>
<dbReference type="GO" id="GO:0007165">
    <property type="term" value="P:signal transduction"/>
    <property type="evidence" value="ECO:0007669"/>
    <property type="project" value="UniProtKB-KW"/>
</dbReference>
<keyword evidence="3 10" id="KW-0716">Sensory transduction</keyword>
<comment type="similarity">
    <text evidence="10">Belongs to the insect chemoreceptor superfamily. Heteromeric odorant receptor channel (TC 1.A.69) family.</text>
</comment>
<evidence type="ECO:0000256" key="1">
    <source>
        <dbReference type="ARBA" id="ARBA00004651"/>
    </source>
</evidence>
<keyword evidence="5 10" id="KW-0552">Olfaction</keyword>